<keyword evidence="2" id="KW-1185">Reference proteome</keyword>
<reference evidence="1 2" key="1">
    <citation type="journal article" date="2010" name="Stand. Genomic Sci.">
        <title>Complete genome sequence of Methanoplanus petrolearius type strain (SEBR 4847).</title>
        <authorList>
            <person name="Brambilla E."/>
            <person name="Djao O.D."/>
            <person name="Daligault H."/>
            <person name="Lapidus A."/>
            <person name="Lucas S."/>
            <person name="Hammon N."/>
            <person name="Nolan M."/>
            <person name="Tice H."/>
            <person name="Cheng J.F."/>
            <person name="Han C."/>
            <person name="Tapia R."/>
            <person name="Goodwin L."/>
            <person name="Pitluck S."/>
            <person name="Liolios K."/>
            <person name="Ivanova N."/>
            <person name="Mavromatis K."/>
            <person name="Mikhailova N."/>
            <person name="Pati A."/>
            <person name="Chen A."/>
            <person name="Palaniappan K."/>
            <person name="Land M."/>
            <person name="Hauser L."/>
            <person name="Chang Y.J."/>
            <person name="Jeffries C.D."/>
            <person name="Rohde M."/>
            <person name="Spring S."/>
            <person name="Sikorski J."/>
            <person name="Goker M."/>
            <person name="Woyke T."/>
            <person name="Bristow J."/>
            <person name="Eisen J.A."/>
            <person name="Markowitz V."/>
            <person name="Hugenholtz P."/>
            <person name="Kyrpides N.C."/>
            <person name="Klenk H.P."/>
        </authorList>
    </citation>
    <scope>NUCLEOTIDE SEQUENCE [LARGE SCALE GENOMIC DNA]</scope>
    <source>
        <strain evidence="2">DSM 11571 / OCM 486 / SEBR 4847</strain>
    </source>
</reference>
<dbReference type="GeneID" id="9744295"/>
<organism evidence="1 2">
    <name type="scientific">Methanolacinia petrolearia (strain DSM 11571 / OCM 486 / SEBR 4847)</name>
    <name type="common">Methanoplanus petrolearius</name>
    <dbReference type="NCBI Taxonomy" id="679926"/>
    <lineage>
        <taxon>Archaea</taxon>
        <taxon>Methanobacteriati</taxon>
        <taxon>Methanobacteriota</taxon>
        <taxon>Stenosarchaea group</taxon>
        <taxon>Methanomicrobia</taxon>
        <taxon>Methanomicrobiales</taxon>
        <taxon>Methanomicrobiaceae</taxon>
        <taxon>Methanolacinia</taxon>
    </lineage>
</organism>
<gene>
    <name evidence="1" type="ordered locus">Mpet_1818</name>
</gene>
<dbReference type="OrthoDB" id="105182at2157"/>
<evidence type="ECO:0000313" key="1">
    <source>
        <dbReference type="EMBL" id="ADN36570.1"/>
    </source>
</evidence>
<dbReference type="RefSeq" id="WP_013329747.1">
    <property type="nucleotide sequence ID" value="NC_014507.1"/>
</dbReference>
<dbReference type="EMBL" id="CP002117">
    <property type="protein sequence ID" value="ADN36570.1"/>
    <property type="molecule type" value="Genomic_DNA"/>
</dbReference>
<evidence type="ECO:0000313" key="2">
    <source>
        <dbReference type="Proteomes" id="UP000006565"/>
    </source>
</evidence>
<dbReference type="AlphaFoldDB" id="E1RIA5"/>
<dbReference type="HOGENOM" id="CLU_079808_0_0_2"/>
<protein>
    <submittedName>
        <fullName evidence="1">Putative PAS/PAC sensor protein</fullName>
    </submittedName>
</protein>
<sequence length="204" mass="22924">MEIIELFEKVLNDANYAGEFNFSDLNGIIGEKKYHALAVQTRGKSTCILVFVNGEGEGAIQVDGHGMMFGDKVVYNIDKNGSFRLFLIDKNLAESISARSRIYEKSHLMETEKTRDLPEFSKFSLKPAKITLIITHEGLPAEGLKVKIFRIGDTGLLDTTSKEGHVSFVLHKGKYDCTITDNENREHKYEIIQPGRDAVINLEI</sequence>
<proteinExistence type="predicted"/>
<dbReference type="KEGG" id="mpi:Mpet_1818"/>
<dbReference type="STRING" id="679926.Mpet_1818"/>
<name>E1RIA5_METP4</name>
<dbReference type="eggNOG" id="arCOG09604">
    <property type="taxonomic scope" value="Archaea"/>
</dbReference>
<accession>E1RIA5</accession>
<dbReference type="Proteomes" id="UP000006565">
    <property type="component" value="Chromosome"/>
</dbReference>